<organism evidence="2 3">
    <name type="scientific">Hapsidospora chrysogenum (strain ATCC 11550 / CBS 779.69 / DSM 880 / IAM 14645 / JCM 23072 / IMI 49137)</name>
    <name type="common">Acremonium chrysogenum</name>
    <dbReference type="NCBI Taxonomy" id="857340"/>
    <lineage>
        <taxon>Eukaryota</taxon>
        <taxon>Fungi</taxon>
        <taxon>Dikarya</taxon>
        <taxon>Ascomycota</taxon>
        <taxon>Pezizomycotina</taxon>
        <taxon>Sordariomycetes</taxon>
        <taxon>Hypocreomycetidae</taxon>
        <taxon>Hypocreales</taxon>
        <taxon>Bionectriaceae</taxon>
        <taxon>Hapsidospora</taxon>
    </lineage>
</organism>
<evidence type="ECO:0000256" key="1">
    <source>
        <dbReference type="SAM" id="MobiDB-lite"/>
    </source>
</evidence>
<reference evidence="3" key="1">
    <citation type="journal article" date="2014" name="Genome Announc.">
        <title>Genome sequence and annotation of Acremonium chrysogenum, producer of the beta-lactam antibiotic cephalosporin C.</title>
        <authorList>
            <person name="Terfehr D."/>
            <person name="Dahlmann T.A."/>
            <person name="Specht T."/>
            <person name="Zadra I."/>
            <person name="Kuernsteiner H."/>
            <person name="Kueck U."/>
        </authorList>
    </citation>
    <scope>NUCLEOTIDE SEQUENCE [LARGE SCALE GENOMIC DNA]</scope>
    <source>
        <strain evidence="3">ATCC 11550 / CBS 779.69 / DSM 880 / IAM 14645 / JCM 23072 / IMI 49137</strain>
    </source>
</reference>
<protein>
    <submittedName>
        <fullName evidence="2">Uncharacterized protein</fullName>
    </submittedName>
</protein>
<evidence type="ECO:0000313" key="3">
    <source>
        <dbReference type="Proteomes" id="UP000029964"/>
    </source>
</evidence>
<feature type="region of interest" description="Disordered" evidence="1">
    <location>
        <begin position="1"/>
        <end position="21"/>
    </location>
</feature>
<comment type="caution">
    <text evidence="2">The sequence shown here is derived from an EMBL/GenBank/DDBJ whole genome shotgun (WGS) entry which is preliminary data.</text>
</comment>
<dbReference type="AlphaFoldDB" id="A0A086T303"/>
<dbReference type="HOGENOM" id="CLU_2621456_0_0_1"/>
<keyword evidence="3" id="KW-1185">Reference proteome</keyword>
<accession>A0A086T303</accession>
<proteinExistence type="predicted"/>
<name>A0A086T303_HAPC1</name>
<dbReference type="EMBL" id="JPKY01000063">
    <property type="protein sequence ID" value="KFH43735.1"/>
    <property type="molecule type" value="Genomic_DNA"/>
</dbReference>
<sequence length="78" mass="8767">MADDGVERSRKQKQSTTDPQRIKDFCCSTAPVDITHRLHCTALGVIRQTAKQQRIPRSSSATAQPMDQMGCPLLFEMF</sequence>
<gene>
    <name evidence="2" type="ORF">ACRE_055010</name>
</gene>
<evidence type="ECO:0000313" key="2">
    <source>
        <dbReference type="EMBL" id="KFH43735.1"/>
    </source>
</evidence>
<dbReference type="Proteomes" id="UP000029964">
    <property type="component" value="Unassembled WGS sequence"/>
</dbReference>